<keyword evidence="3" id="KW-0443">Lipid metabolism</keyword>
<name>A0ABT5VSA3_9BACT</name>
<proteinExistence type="predicted"/>
<reference evidence="4 5" key="1">
    <citation type="submission" date="2022-01" db="EMBL/GenBank/DDBJ databases">
        <title>Labilibaculum sp. nov, a marine bacterium isolated from Antarctica.</title>
        <authorList>
            <person name="Dai W."/>
        </authorList>
    </citation>
    <scope>NUCLEOTIDE SEQUENCE [LARGE SCALE GENOMIC DNA]</scope>
    <source>
        <strain evidence="4 5">DW002</strain>
    </source>
</reference>
<organism evidence="4 5">
    <name type="scientific">Paralabilibaculum antarcticum</name>
    <dbReference type="NCBI Taxonomy" id="2912572"/>
    <lineage>
        <taxon>Bacteria</taxon>
        <taxon>Pseudomonadati</taxon>
        <taxon>Bacteroidota</taxon>
        <taxon>Bacteroidia</taxon>
        <taxon>Marinilabiliales</taxon>
        <taxon>Marinifilaceae</taxon>
        <taxon>Paralabilibaculum</taxon>
    </lineage>
</organism>
<comment type="caution">
    <text evidence="4">The sequence shown here is derived from an EMBL/GenBank/DDBJ whole genome shotgun (WGS) entry which is preliminary data.</text>
</comment>
<evidence type="ECO:0000256" key="3">
    <source>
        <dbReference type="ARBA" id="ARBA00023098"/>
    </source>
</evidence>
<dbReference type="EMBL" id="JAKJSC010000001">
    <property type="protein sequence ID" value="MDE5418309.1"/>
    <property type="molecule type" value="Genomic_DNA"/>
</dbReference>
<dbReference type="PANTHER" id="PTHR38764:SF1">
    <property type="entry name" value="ACYL CARRIER PROTEIN PHOSPHODIESTERASE"/>
    <property type="match status" value="1"/>
</dbReference>
<dbReference type="Proteomes" id="UP001528920">
    <property type="component" value="Unassembled WGS sequence"/>
</dbReference>
<accession>A0ABT5VSA3</accession>
<evidence type="ECO:0000313" key="5">
    <source>
        <dbReference type="Proteomes" id="UP001528920"/>
    </source>
</evidence>
<dbReference type="PIRSF" id="PIRSF011489">
    <property type="entry name" value="DUF479"/>
    <property type="match status" value="1"/>
</dbReference>
<dbReference type="RefSeq" id="WP_275109635.1">
    <property type="nucleotide sequence ID" value="NZ_JAKJSC010000001.1"/>
</dbReference>
<sequence length="207" mass="24425">MNFLAHQYLSGESEKIKLGNFIGDYIKGRKYQNYHSEVQKGILLHRNIDHFTDHHPITLNSSKRLKKGYRRYSGVVVDMIYDHFLAKNWNSYHSETISSFVNLSHEVLIRNYLTLPNRVKLFLPFMIQSRRMESYASLDGLQTALQIMAKHTSLPNESDYAIETLTNEYDEFENEFNLFMKDLIEYVRNEHLINVATPYGWHLNEGK</sequence>
<evidence type="ECO:0000313" key="4">
    <source>
        <dbReference type="EMBL" id="MDE5418309.1"/>
    </source>
</evidence>
<dbReference type="Pfam" id="PF04336">
    <property type="entry name" value="ACP_PD"/>
    <property type="match status" value="1"/>
</dbReference>
<dbReference type="InterPro" id="IPR007431">
    <property type="entry name" value="ACP_PD"/>
</dbReference>
<keyword evidence="2" id="KW-0378">Hydrolase</keyword>
<evidence type="ECO:0000256" key="2">
    <source>
        <dbReference type="ARBA" id="ARBA00022801"/>
    </source>
</evidence>
<keyword evidence="1" id="KW-0444">Lipid biosynthesis</keyword>
<dbReference type="PANTHER" id="PTHR38764">
    <property type="entry name" value="ACYL CARRIER PROTEIN PHOSPHODIESTERASE"/>
    <property type="match status" value="1"/>
</dbReference>
<evidence type="ECO:0000256" key="1">
    <source>
        <dbReference type="ARBA" id="ARBA00022516"/>
    </source>
</evidence>
<protein>
    <submittedName>
        <fullName evidence="4">ACP phosphodiesterase</fullName>
    </submittedName>
</protein>
<keyword evidence="5" id="KW-1185">Reference proteome</keyword>
<gene>
    <name evidence="4" type="ORF">L3049_09830</name>
</gene>